<reference evidence="11 12" key="1">
    <citation type="submission" date="2016-10" db="EMBL/GenBank/DDBJ databases">
        <authorList>
            <person name="de Groot N.N."/>
        </authorList>
    </citation>
    <scope>NUCLEOTIDE SEQUENCE [LARGE SCALE GENOMIC DNA]</scope>
    <source>
        <strain evidence="11 12">DSM 45514</strain>
    </source>
</reference>
<sequence length="261" mass="28650">MYLDRLVEAKREEIQGLKRDYGDGDRERALRLPPVKSLVSALTSDPSRPGLIAEVKPASPSKGDIRPDVNPAETAREYEAGGASAVSVLTERTLFKGKLANLKQVQERVGIPVLRKDFILEPVQLVESRLAGADVVLLIAALLNEKKLHSLVEEAHWLGLEVLLEVHEESELPRALAAKPDVLGINNRNLHTFVTDLAVTERLRPRVPAGIPVIGESGVLSRKDYKRLTRAKVDGILVGEYLMRQSSPRKAAESLTTGVRA</sequence>
<dbReference type="NCBIfam" id="NF001377">
    <property type="entry name" value="PRK00278.2-4"/>
    <property type="match status" value="1"/>
</dbReference>
<keyword evidence="4 9" id="KW-0028">Amino-acid biosynthesis</keyword>
<comment type="pathway">
    <text evidence="2 9">Amino-acid biosynthesis; L-tryptophan biosynthesis; L-tryptophan from chorismate: step 4/5.</text>
</comment>
<evidence type="ECO:0000256" key="8">
    <source>
        <dbReference type="ARBA" id="ARBA00023239"/>
    </source>
</evidence>
<evidence type="ECO:0000313" key="11">
    <source>
        <dbReference type="EMBL" id="SDC46065.1"/>
    </source>
</evidence>
<comment type="similarity">
    <text evidence="3 9">Belongs to the TrpC family.</text>
</comment>
<comment type="catalytic activity">
    <reaction evidence="1 9">
        <text>1-(2-carboxyphenylamino)-1-deoxy-D-ribulose 5-phosphate + H(+) = (1S,2R)-1-C-(indol-3-yl)glycerol 3-phosphate + CO2 + H2O</text>
        <dbReference type="Rhea" id="RHEA:23476"/>
        <dbReference type="ChEBI" id="CHEBI:15377"/>
        <dbReference type="ChEBI" id="CHEBI:15378"/>
        <dbReference type="ChEBI" id="CHEBI:16526"/>
        <dbReference type="ChEBI" id="CHEBI:58613"/>
        <dbReference type="ChEBI" id="CHEBI:58866"/>
        <dbReference type="EC" id="4.1.1.48"/>
    </reaction>
</comment>
<gene>
    <name evidence="9" type="primary">trpC</name>
    <name evidence="11" type="ORF">SAMN04488112_108103</name>
</gene>
<dbReference type="GO" id="GO:0004640">
    <property type="term" value="F:phosphoribosylanthranilate isomerase activity"/>
    <property type="evidence" value="ECO:0007669"/>
    <property type="project" value="TreeGrafter"/>
</dbReference>
<dbReference type="InterPro" id="IPR011060">
    <property type="entry name" value="RibuloseP-bd_barrel"/>
</dbReference>
<dbReference type="GO" id="GO:0000162">
    <property type="term" value="P:L-tryptophan biosynthetic process"/>
    <property type="evidence" value="ECO:0007669"/>
    <property type="project" value="UniProtKB-UniRule"/>
</dbReference>
<dbReference type="EC" id="4.1.1.48" evidence="9"/>
<evidence type="ECO:0000256" key="7">
    <source>
        <dbReference type="ARBA" id="ARBA00023141"/>
    </source>
</evidence>
<evidence type="ECO:0000259" key="10">
    <source>
        <dbReference type="Pfam" id="PF00218"/>
    </source>
</evidence>
<dbReference type="InterPro" id="IPR045186">
    <property type="entry name" value="Indole-3-glycerol_P_synth"/>
</dbReference>
<evidence type="ECO:0000256" key="5">
    <source>
        <dbReference type="ARBA" id="ARBA00022793"/>
    </source>
</evidence>
<accession>A0A1G6LTI9</accession>
<protein>
    <recommendedName>
        <fullName evidence="9">Indole-3-glycerol phosphate synthase</fullName>
        <shortName evidence="9">IGPS</shortName>
        <ecNumber evidence="9">4.1.1.48</ecNumber>
    </recommendedName>
</protein>
<dbReference type="FunFam" id="3.20.20.70:FF:000024">
    <property type="entry name" value="Indole-3-glycerol phosphate synthase"/>
    <property type="match status" value="1"/>
</dbReference>
<dbReference type="Gene3D" id="3.20.20.70">
    <property type="entry name" value="Aldolase class I"/>
    <property type="match status" value="1"/>
</dbReference>
<dbReference type="AlphaFoldDB" id="A0A1G6LTI9"/>
<dbReference type="PANTHER" id="PTHR22854:SF2">
    <property type="entry name" value="INDOLE-3-GLYCEROL-PHOSPHATE SYNTHASE"/>
    <property type="match status" value="1"/>
</dbReference>
<evidence type="ECO:0000256" key="4">
    <source>
        <dbReference type="ARBA" id="ARBA00022605"/>
    </source>
</evidence>
<dbReference type="PROSITE" id="PS00614">
    <property type="entry name" value="IGPS"/>
    <property type="match status" value="1"/>
</dbReference>
<evidence type="ECO:0000256" key="3">
    <source>
        <dbReference type="ARBA" id="ARBA00008737"/>
    </source>
</evidence>
<dbReference type="UniPathway" id="UPA00035">
    <property type="reaction ID" value="UER00043"/>
</dbReference>
<dbReference type="InterPro" id="IPR013798">
    <property type="entry name" value="Indole-3-glycerol_P_synth_dom"/>
</dbReference>
<keyword evidence="12" id="KW-1185">Reference proteome</keyword>
<evidence type="ECO:0000256" key="1">
    <source>
        <dbReference type="ARBA" id="ARBA00001633"/>
    </source>
</evidence>
<dbReference type="Proteomes" id="UP000199387">
    <property type="component" value="Unassembled WGS sequence"/>
</dbReference>
<keyword evidence="5 9" id="KW-0210">Decarboxylase</keyword>
<proteinExistence type="inferred from homology"/>
<name>A0A1G6LTI9_9BACL</name>
<dbReference type="InterPro" id="IPR013785">
    <property type="entry name" value="Aldolase_TIM"/>
</dbReference>
<dbReference type="GO" id="GO:0004425">
    <property type="term" value="F:indole-3-glycerol-phosphate synthase activity"/>
    <property type="evidence" value="ECO:0007669"/>
    <property type="project" value="UniProtKB-UniRule"/>
</dbReference>
<dbReference type="HAMAP" id="MF_00134_B">
    <property type="entry name" value="IGPS_B"/>
    <property type="match status" value="1"/>
</dbReference>
<evidence type="ECO:0000256" key="2">
    <source>
        <dbReference type="ARBA" id="ARBA00004696"/>
    </source>
</evidence>
<dbReference type="CDD" id="cd00331">
    <property type="entry name" value="IGPS"/>
    <property type="match status" value="1"/>
</dbReference>
<dbReference type="RefSeq" id="WP_091568529.1">
    <property type="nucleotide sequence ID" value="NZ_FMZA01000008.1"/>
</dbReference>
<keyword evidence="7 9" id="KW-0057">Aromatic amino acid biosynthesis</keyword>
<evidence type="ECO:0000256" key="6">
    <source>
        <dbReference type="ARBA" id="ARBA00022822"/>
    </source>
</evidence>
<feature type="domain" description="Indole-3-glycerol phosphate synthase" evidence="10">
    <location>
        <begin position="3"/>
        <end position="255"/>
    </location>
</feature>
<dbReference type="PANTHER" id="PTHR22854">
    <property type="entry name" value="TRYPTOPHAN BIOSYNTHESIS PROTEIN"/>
    <property type="match status" value="1"/>
</dbReference>
<keyword evidence="8 9" id="KW-0456">Lyase</keyword>
<dbReference type="EMBL" id="FMZA01000008">
    <property type="protein sequence ID" value="SDC46065.1"/>
    <property type="molecule type" value="Genomic_DNA"/>
</dbReference>
<dbReference type="SUPFAM" id="SSF51366">
    <property type="entry name" value="Ribulose-phoshate binding barrel"/>
    <property type="match status" value="1"/>
</dbReference>
<evidence type="ECO:0000256" key="9">
    <source>
        <dbReference type="HAMAP-Rule" id="MF_00134"/>
    </source>
</evidence>
<dbReference type="Pfam" id="PF00218">
    <property type="entry name" value="IGPS"/>
    <property type="match status" value="1"/>
</dbReference>
<dbReference type="OrthoDB" id="9804217at2"/>
<dbReference type="STRING" id="1236220.SAMN04488112_108103"/>
<dbReference type="InterPro" id="IPR001468">
    <property type="entry name" value="Indole-3-GlycerolPSynthase_CS"/>
</dbReference>
<keyword evidence="6 9" id="KW-0822">Tryptophan biosynthesis</keyword>
<evidence type="ECO:0000313" key="12">
    <source>
        <dbReference type="Proteomes" id="UP000199387"/>
    </source>
</evidence>
<organism evidence="11 12">
    <name type="scientific">Melghirimyces thermohalophilus</name>
    <dbReference type="NCBI Taxonomy" id="1236220"/>
    <lineage>
        <taxon>Bacteria</taxon>
        <taxon>Bacillati</taxon>
        <taxon>Bacillota</taxon>
        <taxon>Bacilli</taxon>
        <taxon>Bacillales</taxon>
        <taxon>Thermoactinomycetaceae</taxon>
        <taxon>Melghirimyces</taxon>
    </lineage>
</organism>